<evidence type="ECO:0000313" key="7">
    <source>
        <dbReference type="Proteomes" id="UP000053260"/>
    </source>
</evidence>
<feature type="domain" description="HTH luxR-type" evidence="5">
    <location>
        <begin position="114"/>
        <end position="170"/>
    </location>
</feature>
<dbReference type="RefSeq" id="WP_067036416.1">
    <property type="nucleotide sequence ID" value="NZ_KQ949149.1"/>
</dbReference>
<dbReference type="InterPro" id="IPR013324">
    <property type="entry name" value="RNA_pol_sigma_r3/r4-like"/>
</dbReference>
<dbReference type="InterPro" id="IPR014284">
    <property type="entry name" value="RNA_pol_sigma-70_dom"/>
</dbReference>
<dbReference type="SUPFAM" id="SSF88946">
    <property type="entry name" value="Sigma2 domain of RNA polymerase sigma factors"/>
    <property type="match status" value="1"/>
</dbReference>
<evidence type="ECO:0000256" key="4">
    <source>
        <dbReference type="ARBA" id="ARBA00023163"/>
    </source>
</evidence>
<dbReference type="PANTHER" id="PTHR43133:SF25">
    <property type="entry name" value="RNA POLYMERASE SIGMA FACTOR RFAY-RELATED"/>
    <property type="match status" value="1"/>
</dbReference>
<dbReference type="InterPro" id="IPR013249">
    <property type="entry name" value="RNA_pol_sigma70_r4_t2"/>
</dbReference>
<keyword evidence="2" id="KW-0805">Transcription regulation</keyword>
<gene>
    <name evidence="6" type="ORF">AQJ91_47545</name>
</gene>
<dbReference type="Gene3D" id="1.10.10.10">
    <property type="entry name" value="Winged helix-like DNA-binding domain superfamily/Winged helix DNA-binding domain"/>
    <property type="match status" value="1"/>
</dbReference>
<evidence type="ECO:0000259" key="5">
    <source>
        <dbReference type="SMART" id="SM00421"/>
    </source>
</evidence>
<comment type="similarity">
    <text evidence="1">Belongs to the sigma-70 factor family. ECF subfamily.</text>
</comment>
<evidence type="ECO:0000256" key="1">
    <source>
        <dbReference type="ARBA" id="ARBA00010641"/>
    </source>
</evidence>
<dbReference type="InterPro" id="IPR039425">
    <property type="entry name" value="RNA_pol_sigma-70-like"/>
</dbReference>
<protein>
    <submittedName>
        <fullName evidence="6">RNA polymerase subunit sigma</fullName>
    </submittedName>
</protein>
<comment type="caution">
    <text evidence="6">The sequence shown here is derived from an EMBL/GenBank/DDBJ whole genome shotgun (WGS) entry which is preliminary data.</text>
</comment>
<dbReference type="NCBIfam" id="TIGR02937">
    <property type="entry name" value="sigma70-ECF"/>
    <property type="match status" value="1"/>
</dbReference>
<dbReference type="GO" id="GO:0003677">
    <property type="term" value="F:DNA binding"/>
    <property type="evidence" value="ECO:0007669"/>
    <property type="project" value="InterPro"/>
</dbReference>
<dbReference type="GO" id="GO:0016987">
    <property type="term" value="F:sigma factor activity"/>
    <property type="evidence" value="ECO:0007669"/>
    <property type="project" value="UniProtKB-KW"/>
</dbReference>
<name>A0A101UPD1_9ACTN</name>
<dbReference type="OrthoDB" id="5518337at2"/>
<dbReference type="InterPro" id="IPR007627">
    <property type="entry name" value="RNA_pol_sigma70_r2"/>
</dbReference>
<dbReference type="Proteomes" id="UP000053260">
    <property type="component" value="Unassembled WGS sequence"/>
</dbReference>
<dbReference type="Pfam" id="PF08281">
    <property type="entry name" value="Sigma70_r4_2"/>
    <property type="match status" value="1"/>
</dbReference>
<evidence type="ECO:0000256" key="3">
    <source>
        <dbReference type="ARBA" id="ARBA00023082"/>
    </source>
</evidence>
<dbReference type="SUPFAM" id="SSF88659">
    <property type="entry name" value="Sigma3 and sigma4 domains of RNA polymerase sigma factors"/>
    <property type="match status" value="1"/>
</dbReference>
<dbReference type="SMART" id="SM00421">
    <property type="entry name" value="HTH_LUXR"/>
    <property type="match status" value="1"/>
</dbReference>
<keyword evidence="7" id="KW-1185">Reference proteome</keyword>
<dbReference type="InterPro" id="IPR013325">
    <property type="entry name" value="RNA_pol_sigma_r2"/>
</dbReference>
<evidence type="ECO:0000313" key="6">
    <source>
        <dbReference type="EMBL" id="KUO14321.1"/>
    </source>
</evidence>
<dbReference type="STRING" id="909626.AQJ91_47545"/>
<proteinExistence type="inferred from homology"/>
<organism evidence="6 7">
    <name type="scientific">Streptomyces dysideae</name>
    <dbReference type="NCBI Taxonomy" id="909626"/>
    <lineage>
        <taxon>Bacteria</taxon>
        <taxon>Bacillati</taxon>
        <taxon>Actinomycetota</taxon>
        <taxon>Actinomycetes</taxon>
        <taxon>Kitasatosporales</taxon>
        <taxon>Streptomycetaceae</taxon>
        <taxon>Streptomyces</taxon>
    </lineage>
</organism>
<dbReference type="Pfam" id="PF04542">
    <property type="entry name" value="Sigma70_r2"/>
    <property type="match status" value="1"/>
</dbReference>
<dbReference type="InterPro" id="IPR036388">
    <property type="entry name" value="WH-like_DNA-bd_sf"/>
</dbReference>
<dbReference type="PANTHER" id="PTHR43133">
    <property type="entry name" value="RNA POLYMERASE ECF-TYPE SIGMA FACTO"/>
    <property type="match status" value="1"/>
</dbReference>
<keyword evidence="4" id="KW-0804">Transcription</keyword>
<dbReference type="InterPro" id="IPR000792">
    <property type="entry name" value="Tscrpt_reg_LuxR_C"/>
</dbReference>
<accession>A0A101UPD1</accession>
<keyword evidence="3" id="KW-0731">Sigma factor</keyword>
<reference evidence="6 7" key="1">
    <citation type="submission" date="2015-10" db="EMBL/GenBank/DDBJ databases">
        <title>Draft genome sequence of Streptomyces sp. RV15, isolated from a marine sponge.</title>
        <authorList>
            <person name="Ruckert C."/>
            <person name="Abdelmohsen U.R."/>
            <person name="Winkler A."/>
            <person name="Hentschel U."/>
            <person name="Kalinowski J."/>
            <person name="Kampfer P."/>
            <person name="Glaeser S."/>
        </authorList>
    </citation>
    <scope>NUCLEOTIDE SEQUENCE [LARGE SCALE GENOMIC DNA]</scope>
    <source>
        <strain evidence="6 7">RV15</strain>
    </source>
</reference>
<evidence type="ECO:0000256" key="2">
    <source>
        <dbReference type="ARBA" id="ARBA00023015"/>
    </source>
</evidence>
<dbReference type="EMBL" id="LMXB01000159">
    <property type="protein sequence ID" value="KUO14321.1"/>
    <property type="molecule type" value="Genomic_DNA"/>
</dbReference>
<dbReference type="GO" id="GO:0006352">
    <property type="term" value="P:DNA-templated transcription initiation"/>
    <property type="evidence" value="ECO:0007669"/>
    <property type="project" value="InterPro"/>
</dbReference>
<sequence>MCQAASREQTFTACVLPEVEVLLRAAAALTARPADAEDLVRDTLLRAYRAMDRFDGEQPRVWLLALMRRAEFDWRHRRTAPDTGPDPTAAAWTAASPKYVVNSHGFDEAVGTVLTSLPDRYRLVVRLVDMGGLSYAEAAGLLGVSERTVTHRVHRARRRMRTRLAAAGAAPQKNTR</sequence>
<dbReference type="AlphaFoldDB" id="A0A101UPD1"/>
<dbReference type="Gene3D" id="1.10.1740.10">
    <property type="match status" value="1"/>
</dbReference>